<proteinExistence type="predicted"/>
<gene>
    <name evidence="1" type="ORF">ARMSODRAFT_1022935</name>
</gene>
<name>A0A2H3B152_9AGAR</name>
<dbReference type="Proteomes" id="UP000218334">
    <property type="component" value="Unassembled WGS sequence"/>
</dbReference>
<sequence length="506" mass="56576">MIVPTDEMPLVHSAALAALSHFRTISVPAAISGDLAWYLLHASRYMRWRLDIHIEGDWETLLSATNSLAQADRRFRIDTTDYPKYTLLVYTSEIQNPTGIDLIDEEPPNINEPPSQRRVDYCKVFFNCGLVGTHNFLSVQPDDIPLLPFQLLLQRRMHGYASPRILESHEESKTRMSHDVAAIESYLANDPNREPWLIHSNQRRPFLQFLTDICTALPHIIPVVAQYLALLPPGYALLSSAPKAPLFDAYLPPTKIPVAARRVPDSFCWTVDSHEAEELCSALARSQLLLSAIHDLSIRIRALGYACYLTGPGDVPWYILGHSGLPVDSRIHFVVIPVNEASDAATLRKLLCKEGLLVRHPGGGYVFSKRIEHARWCCRVTIEQPSLPPDVEMGVTMDGIPVYSPADLVFNELCECALLADKPVKKGLEGGRQENQLLRIISGLKAFGRAKMDLRSAIMDVEKREIFDRLVVETCASHPGLTDDFAAVGFREILTKRDNTVCLSAI</sequence>
<dbReference type="EMBL" id="KZ293450">
    <property type="protein sequence ID" value="PBK64659.1"/>
    <property type="molecule type" value="Genomic_DNA"/>
</dbReference>
<reference evidence="2" key="1">
    <citation type="journal article" date="2017" name="Nat. Ecol. Evol.">
        <title>Genome expansion and lineage-specific genetic innovations in the forest pathogenic fungi Armillaria.</title>
        <authorList>
            <person name="Sipos G."/>
            <person name="Prasanna A.N."/>
            <person name="Walter M.C."/>
            <person name="O'Connor E."/>
            <person name="Balint B."/>
            <person name="Krizsan K."/>
            <person name="Kiss B."/>
            <person name="Hess J."/>
            <person name="Varga T."/>
            <person name="Slot J."/>
            <person name="Riley R."/>
            <person name="Boka B."/>
            <person name="Rigling D."/>
            <person name="Barry K."/>
            <person name="Lee J."/>
            <person name="Mihaltcheva S."/>
            <person name="LaButti K."/>
            <person name="Lipzen A."/>
            <person name="Waldron R."/>
            <person name="Moloney N.M."/>
            <person name="Sperisen C."/>
            <person name="Kredics L."/>
            <person name="Vagvoelgyi C."/>
            <person name="Patrignani A."/>
            <person name="Fitzpatrick D."/>
            <person name="Nagy I."/>
            <person name="Doyle S."/>
            <person name="Anderson J.B."/>
            <person name="Grigoriev I.V."/>
            <person name="Gueldener U."/>
            <person name="Muensterkoetter M."/>
            <person name="Nagy L.G."/>
        </authorList>
    </citation>
    <scope>NUCLEOTIDE SEQUENCE [LARGE SCALE GENOMIC DNA]</scope>
    <source>
        <strain evidence="2">28-4</strain>
    </source>
</reference>
<keyword evidence="2" id="KW-1185">Reference proteome</keyword>
<protein>
    <submittedName>
        <fullName evidence="1">Uncharacterized protein</fullName>
    </submittedName>
</protein>
<evidence type="ECO:0000313" key="1">
    <source>
        <dbReference type="EMBL" id="PBK64659.1"/>
    </source>
</evidence>
<dbReference type="AlphaFoldDB" id="A0A2H3B152"/>
<accession>A0A2H3B152</accession>
<organism evidence="1 2">
    <name type="scientific">Armillaria solidipes</name>
    <dbReference type="NCBI Taxonomy" id="1076256"/>
    <lineage>
        <taxon>Eukaryota</taxon>
        <taxon>Fungi</taxon>
        <taxon>Dikarya</taxon>
        <taxon>Basidiomycota</taxon>
        <taxon>Agaricomycotina</taxon>
        <taxon>Agaricomycetes</taxon>
        <taxon>Agaricomycetidae</taxon>
        <taxon>Agaricales</taxon>
        <taxon>Marasmiineae</taxon>
        <taxon>Physalacriaceae</taxon>
        <taxon>Armillaria</taxon>
    </lineage>
</organism>
<evidence type="ECO:0000313" key="2">
    <source>
        <dbReference type="Proteomes" id="UP000218334"/>
    </source>
</evidence>